<name>A0ABP1FLG1_9CHLO</name>
<comment type="caution">
    <text evidence="2">The sequence shown here is derived from an EMBL/GenBank/DDBJ whole genome shotgun (WGS) entry which is preliminary data.</text>
</comment>
<evidence type="ECO:0000313" key="3">
    <source>
        <dbReference type="Proteomes" id="UP001497392"/>
    </source>
</evidence>
<dbReference type="Proteomes" id="UP001497392">
    <property type="component" value="Unassembled WGS sequence"/>
</dbReference>
<feature type="chain" id="PRO_5047475644" evidence="1">
    <location>
        <begin position="20"/>
        <end position="150"/>
    </location>
</feature>
<keyword evidence="1" id="KW-0732">Signal</keyword>
<evidence type="ECO:0000256" key="1">
    <source>
        <dbReference type="SAM" id="SignalP"/>
    </source>
</evidence>
<organism evidence="2 3">
    <name type="scientific">Coccomyxa viridis</name>
    <dbReference type="NCBI Taxonomy" id="1274662"/>
    <lineage>
        <taxon>Eukaryota</taxon>
        <taxon>Viridiplantae</taxon>
        <taxon>Chlorophyta</taxon>
        <taxon>core chlorophytes</taxon>
        <taxon>Trebouxiophyceae</taxon>
        <taxon>Trebouxiophyceae incertae sedis</taxon>
        <taxon>Coccomyxaceae</taxon>
        <taxon>Coccomyxa</taxon>
    </lineage>
</organism>
<accession>A0ABP1FLG1</accession>
<dbReference type="EMBL" id="CAXHTA020000004">
    <property type="protein sequence ID" value="CAL5220801.1"/>
    <property type="molecule type" value="Genomic_DNA"/>
</dbReference>
<feature type="signal peptide" evidence="1">
    <location>
        <begin position="1"/>
        <end position="19"/>
    </location>
</feature>
<sequence>MAAFKYILLVAALLGAASASRLELNGFSEVLQEAESGVEQYMESLIGKDRPDKDAEAVILTKYIVSPDRGLDFIKAFKLLKDAALELDGKPAIYALSKTKTDNILYYSYVAFETYKDLAEHLKQDATKKFIKFTAEEKIPVFTSPVITVE</sequence>
<reference evidence="2 3" key="1">
    <citation type="submission" date="2024-06" db="EMBL/GenBank/DDBJ databases">
        <authorList>
            <person name="Kraege A."/>
            <person name="Thomma B."/>
        </authorList>
    </citation>
    <scope>NUCLEOTIDE SEQUENCE [LARGE SCALE GENOMIC DNA]</scope>
</reference>
<gene>
    <name evidence="2" type="primary">g2875</name>
    <name evidence="2" type="ORF">VP750_LOCUS2460</name>
</gene>
<evidence type="ECO:0000313" key="2">
    <source>
        <dbReference type="EMBL" id="CAL5220801.1"/>
    </source>
</evidence>
<proteinExistence type="predicted"/>
<protein>
    <submittedName>
        <fullName evidence="2">G2875 protein</fullName>
    </submittedName>
</protein>
<keyword evidence="3" id="KW-1185">Reference proteome</keyword>